<dbReference type="PANTHER" id="PTHR11461">
    <property type="entry name" value="SERINE PROTEASE INHIBITOR, SERPIN"/>
    <property type="match status" value="1"/>
</dbReference>
<evidence type="ECO:0000259" key="4">
    <source>
        <dbReference type="SMART" id="SM00093"/>
    </source>
</evidence>
<accession>A0A131ZYH0</accession>
<evidence type="ECO:0000313" key="6">
    <source>
        <dbReference type="Proteomes" id="UP000616769"/>
    </source>
</evidence>
<sequence length="444" mass="50521">MKPNKLNSLSTLALLCCFIIVGKSQEQIDQSIVGNSELLVSSKQIGSDPNQIDPLVKASNDLGFKILSKIAENGSKSSNYAISPWALWSSLEMIHQASQGITADQIKTILALNSPLDISSQAILDRFVSLESSVGNQYKIFNALITQSGLKLSNEYEKLIQNYFKGSGLTLEATNEALEKVNEKIFEKTKIPNALTALPIEMMMILMSAVSFDANWLHPFYRHQNIRDTFFGYNESSYEDVQYMQQSAHYGFIYLNELDVDLLEIPLKSQQSALYIILPRNPDDDLEEIRTTLNATYIETIISKLSFTYRSTIFLPKIENYRQKHQLSELFKNFEMKAPFSRTDADLCSMSESKVQLYLDEFIHQIQLNLTDIDRETIETDANNNNNNNNHKDIGDDDDNNRSHQSAFGSLSERLMFNLNHPFLYFAREKQSGLIFLLGEIHSI</sequence>
<feature type="domain" description="Serpin" evidence="4">
    <location>
        <begin position="64"/>
        <end position="444"/>
    </location>
</feature>
<protein>
    <submittedName>
        <fullName evidence="5">Sar s 27 allergen (Serpin-like protein 8)</fullName>
    </submittedName>
</protein>
<dbReference type="InterPro" id="IPR023795">
    <property type="entry name" value="Serpin_CS"/>
</dbReference>
<keyword evidence="2" id="KW-0722">Serine protease inhibitor</keyword>
<dbReference type="Gene3D" id="3.30.497.10">
    <property type="entry name" value="Antithrombin, subunit I, domain 2"/>
    <property type="match status" value="1"/>
</dbReference>
<gene>
    <name evidence="5" type="ORF">QR98_0019920</name>
</gene>
<dbReference type="InterPro" id="IPR042185">
    <property type="entry name" value="Serpin_sf_2"/>
</dbReference>
<dbReference type="SUPFAM" id="SSF56574">
    <property type="entry name" value="Serpins"/>
    <property type="match status" value="1"/>
</dbReference>
<dbReference type="InterPro" id="IPR023796">
    <property type="entry name" value="Serpin_dom"/>
</dbReference>
<evidence type="ECO:0000256" key="3">
    <source>
        <dbReference type="RuleBase" id="RU000411"/>
    </source>
</evidence>
<dbReference type="SMART" id="SM00093">
    <property type="entry name" value="SERPIN"/>
    <property type="match status" value="1"/>
</dbReference>
<evidence type="ECO:0000256" key="2">
    <source>
        <dbReference type="ARBA" id="ARBA00022900"/>
    </source>
</evidence>
<evidence type="ECO:0000256" key="1">
    <source>
        <dbReference type="ARBA" id="ARBA00022690"/>
    </source>
</evidence>
<dbReference type="PANTHER" id="PTHR11461:SF130">
    <property type="entry name" value="SERPIN 85F"/>
    <property type="match status" value="1"/>
</dbReference>
<dbReference type="InterPro" id="IPR036186">
    <property type="entry name" value="Serpin_sf"/>
</dbReference>
<dbReference type="Pfam" id="PF00079">
    <property type="entry name" value="Serpin"/>
    <property type="match status" value="1"/>
</dbReference>
<dbReference type="OrthoDB" id="6485083at2759"/>
<name>A0A131ZYH0_SARSC</name>
<dbReference type="GO" id="GO:0005615">
    <property type="term" value="C:extracellular space"/>
    <property type="evidence" value="ECO:0007669"/>
    <property type="project" value="InterPro"/>
</dbReference>
<comment type="caution">
    <text evidence="5">The sequence shown here is derived from an EMBL/GenBank/DDBJ whole genome shotgun (WGS) entry which is preliminary data.</text>
</comment>
<proteinExistence type="inferred from homology"/>
<reference evidence="5 6" key="1">
    <citation type="journal article" date="2015" name="Parasit. Vectors">
        <title>Draft genome of the scabies mite.</title>
        <authorList>
            <person name="Rider S.D.Jr."/>
            <person name="Morgan M.S."/>
            <person name="Arlian L.G."/>
        </authorList>
    </citation>
    <scope>NUCLEOTIDE SEQUENCE [LARGE SCALE GENOMIC DNA]</scope>
    <source>
        <strain evidence="5">Arlian Lab</strain>
    </source>
</reference>
<dbReference type="InterPro" id="IPR000215">
    <property type="entry name" value="Serpin_fam"/>
</dbReference>
<dbReference type="Gene3D" id="2.30.39.10">
    <property type="entry name" value="Alpha-1-antitrypsin, domain 1"/>
    <property type="match status" value="1"/>
</dbReference>
<comment type="similarity">
    <text evidence="3">Belongs to the serpin family.</text>
</comment>
<evidence type="ECO:0000313" key="5">
    <source>
        <dbReference type="EMBL" id="KPM03559.1"/>
    </source>
</evidence>
<keyword evidence="1" id="KW-0646">Protease inhibitor</keyword>
<dbReference type="VEuPathDB" id="VectorBase:SSCA004642"/>
<dbReference type="EMBL" id="JXLN01005460">
    <property type="protein sequence ID" value="KPM03559.1"/>
    <property type="molecule type" value="Genomic_DNA"/>
</dbReference>
<organism evidence="5 6">
    <name type="scientific">Sarcoptes scabiei</name>
    <name type="common">Itch mite</name>
    <name type="synonym">Acarus scabiei</name>
    <dbReference type="NCBI Taxonomy" id="52283"/>
    <lineage>
        <taxon>Eukaryota</taxon>
        <taxon>Metazoa</taxon>
        <taxon>Ecdysozoa</taxon>
        <taxon>Arthropoda</taxon>
        <taxon>Chelicerata</taxon>
        <taxon>Arachnida</taxon>
        <taxon>Acari</taxon>
        <taxon>Acariformes</taxon>
        <taxon>Sarcoptiformes</taxon>
        <taxon>Astigmata</taxon>
        <taxon>Psoroptidia</taxon>
        <taxon>Sarcoptoidea</taxon>
        <taxon>Sarcoptidae</taxon>
        <taxon>Sarcoptinae</taxon>
        <taxon>Sarcoptes</taxon>
    </lineage>
</organism>
<dbReference type="InterPro" id="IPR042178">
    <property type="entry name" value="Serpin_sf_1"/>
</dbReference>
<dbReference type="PROSITE" id="PS00284">
    <property type="entry name" value="SERPIN"/>
    <property type="match status" value="1"/>
</dbReference>
<dbReference type="AlphaFoldDB" id="A0A131ZYH0"/>
<dbReference type="Proteomes" id="UP000616769">
    <property type="component" value="Unassembled WGS sequence"/>
</dbReference>
<dbReference type="GO" id="GO:0004867">
    <property type="term" value="F:serine-type endopeptidase inhibitor activity"/>
    <property type="evidence" value="ECO:0007669"/>
    <property type="project" value="UniProtKB-KW"/>
</dbReference>